<dbReference type="SMART" id="SM00849">
    <property type="entry name" value="Lactamase_B"/>
    <property type="match status" value="1"/>
</dbReference>
<evidence type="ECO:0000256" key="4">
    <source>
        <dbReference type="ARBA" id="ARBA00022833"/>
    </source>
</evidence>
<dbReference type="Pfam" id="PF00753">
    <property type="entry name" value="Lactamase_B"/>
    <property type="match status" value="1"/>
</dbReference>
<comment type="caution">
    <text evidence="6">The sequence shown here is derived from an EMBL/GenBank/DDBJ whole genome shotgun (WGS) entry which is preliminary data.</text>
</comment>
<evidence type="ECO:0000313" key="7">
    <source>
        <dbReference type="Proteomes" id="UP001596267"/>
    </source>
</evidence>
<sequence>MKWMVCPVGAIQANCYLLIDEASNQSLIIDPGGEFEKIETIITKEQLSPLAILLTHAHFDHIGALDQVRDTWNIPAYLHESEATWLNDPSKNGSAFFPMISPVHARQAEFLISDKDKGHLSIGPFSCEFRHTPGHSPGGVSYYFEKERTLFCGDTLFQGSIGRTDQYGGDTEQLLMSIDRQVLTLPDETVVCPGHGSVTTIGKEEGSNPFLI</sequence>
<evidence type="ECO:0000256" key="2">
    <source>
        <dbReference type="ARBA" id="ARBA00022723"/>
    </source>
</evidence>
<dbReference type="Proteomes" id="UP001596267">
    <property type="component" value="Unassembled WGS sequence"/>
</dbReference>
<name>A0ABW1WIY2_9BACL</name>
<accession>A0ABW1WIY2</accession>
<dbReference type="InterPro" id="IPR036866">
    <property type="entry name" value="RibonucZ/Hydroxyglut_hydro"/>
</dbReference>
<evidence type="ECO:0000256" key="1">
    <source>
        <dbReference type="ARBA" id="ARBA00001947"/>
    </source>
</evidence>
<organism evidence="6 7">
    <name type="scientific">Sporolactobacillus kofuensis</name>
    <dbReference type="NCBI Taxonomy" id="269672"/>
    <lineage>
        <taxon>Bacteria</taxon>
        <taxon>Bacillati</taxon>
        <taxon>Bacillota</taxon>
        <taxon>Bacilli</taxon>
        <taxon>Bacillales</taxon>
        <taxon>Sporolactobacillaceae</taxon>
        <taxon>Sporolactobacillus</taxon>
    </lineage>
</organism>
<protein>
    <submittedName>
        <fullName evidence="6">MBL fold metallo-hydrolase</fullName>
    </submittedName>
</protein>
<proteinExistence type="predicted"/>
<comment type="cofactor">
    <cofactor evidence="1">
        <name>Zn(2+)</name>
        <dbReference type="ChEBI" id="CHEBI:29105"/>
    </cofactor>
</comment>
<evidence type="ECO:0000256" key="3">
    <source>
        <dbReference type="ARBA" id="ARBA00022801"/>
    </source>
</evidence>
<keyword evidence="2" id="KW-0479">Metal-binding</keyword>
<dbReference type="PANTHER" id="PTHR46233">
    <property type="entry name" value="HYDROXYACYLGLUTATHIONE HYDROLASE GLOC"/>
    <property type="match status" value="1"/>
</dbReference>
<dbReference type="SUPFAM" id="SSF56281">
    <property type="entry name" value="Metallo-hydrolase/oxidoreductase"/>
    <property type="match status" value="1"/>
</dbReference>
<dbReference type="PANTHER" id="PTHR46233:SF3">
    <property type="entry name" value="HYDROXYACYLGLUTATHIONE HYDROLASE GLOC"/>
    <property type="match status" value="1"/>
</dbReference>
<gene>
    <name evidence="6" type="ORF">ACFP7A_13545</name>
</gene>
<evidence type="ECO:0000259" key="5">
    <source>
        <dbReference type="SMART" id="SM00849"/>
    </source>
</evidence>
<dbReference type="InterPro" id="IPR051453">
    <property type="entry name" value="MBL_Glyoxalase_II"/>
</dbReference>
<keyword evidence="7" id="KW-1185">Reference proteome</keyword>
<keyword evidence="3" id="KW-0378">Hydrolase</keyword>
<dbReference type="RefSeq" id="WP_253076821.1">
    <property type="nucleotide sequence ID" value="NZ_JAMXWN010000012.1"/>
</dbReference>
<dbReference type="Gene3D" id="3.60.15.10">
    <property type="entry name" value="Ribonuclease Z/Hydroxyacylglutathione hydrolase-like"/>
    <property type="match status" value="1"/>
</dbReference>
<dbReference type="InterPro" id="IPR001279">
    <property type="entry name" value="Metallo-B-lactamas"/>
</dbReference>
<reference evidence="7" key="1">
    <citation type="journal article" date="2019" name="Int. J. Syst. Evol. Microbiol.">
        <title>The Global Catalogue of Microorganisms (GCM) 10K type strain sequencing project: providing services to taxonomists for standard genome sequencing and annotation.</title>
        <authorList>
            <consortium name="The Broad Institute Genomics Platform"/>
            <consortium name="The Broad Institute Genome Sequencing Center for Infectious Disease"/>
            <person name="Wu L."/>
            <person name="Ma J."/>
        </authorList>
    </citation>
    <scope>NUCLEOTIDE SEQUENCE [LARGE SCALE GENOMIC DNA]</scope>
    <source>
        <strain evidence="7">CCUG 42001</strain>
    </source>
</reference>
<feature type="domain" description="Metallo-beta-lactamase" evidence="5">
    <location>
        <begin position="12"/>
        <end position="195"/>
    </location>
</feature>
<keyword evidence="4" id="KW-0862">Zinc</keyword>
<dbReference type="CDD" id="cd06262">
    <property type="entry name" value="metallo-hydrolase-like_MBL-fold"/>
    <property type="match status" value="1"/>
</dbReference>
<dbReference type="EMBL" id="JBHSTQ010000019">
    <property type="protein sequence ID" value="MFC6387614.1"/>
    <property type="molecule type" value="Genomic_DNA"/>
</dbReference>
<evidence type="ECO:0000313" key="6">
    <source>
        <dbReference type="EMBL" id="MFC6387614.1"/>
    </source>
</evidence>